<comment type="caution">
    <text evidence="1">The sequence shown here is derived from an EMBL/GenBank/DDBJ whole genome shotgun (WGS) entry which is preliminary data.</text>
</comment>
<gene>
    <name evidence="1" type="ORF">L2E82_12294</name>
</gene>
<dbReference type="EMBL" id="CM042010">
    <property type="protein sequence ID" value="KAI3782254.1"/>
    <property type="molecule type" value="Genomic_DNA"/>
</dbReference>
<evidence type="ECO:0000313" key="2">
    <source>
        <dbReference type="Proteomes" id="UP001055811"/>
    </source>
</evidence>
<protein>
    <submittedName>
        <fullName evidence="1">Uncharacterized protein</fullName>
    </submittedName>
</protein>
<proteinExistence type="predicted"/>
<dbReference type="Proteomes" id="UP001055811">
    <property type="component" value="Linkage Group LG02"/>
</dbReference>
<accession>A0ACB9GFP8</accession>
<evidence type="ECO:0000313" key="1">
    <source>
        <dbReference type="EMBL" id="KAI3782254.1"/>
    </source>
</evidence>
<sequence>MNNFHRKSKKSEISISSSCSDQIIISRSSTSINVVCTILGLKEGKECIVVGTLYKHMKFEPTILSEYSKESFVTPIVIPRNFVHLDDYLVLEDESGRVNLKGSVLSPSVYVTGNVVALHGKKLMLVIFWLKIFLKLNYHHNWIYQINQEQTSAAKIVQVVVAGNSVQIQHRLLNGQNLASKDQSKLFQPIKELDIFFTQIATAYNTFRSCTNPHLFGVDNVRFFGTSGQNIDDLEKYLEAKEKLEFMERTLR</sequence>
<reference evidence="1 2" key="2">
    <citation type="journal article" date="2022" name="Mol. Ecol. Resour.">
        <title>The genomes of chicory, endive, great burdock and yacon provide insights into Asteraceae paleo-polyploidization history and plant inulin production.</title>
        <authorList>
            <person name="Fan W."/>
            <person name="Wang S."/>
            <person name="Wang H."/>
            <person name="Wang A."/>
            <person name="Jiang F."/>
            <person name="Liu H."/>
            <person name="Zhao H."/>
            <person name="Xu D."/>
            <person name="Zhang Y."/>
        </authorList>
    </citation>
    <scope>NUCLEOTIDE SEQUENCE [LARGE SCALE GENOMIC DNA]</scope>
    <source>
        <strain evidence="2">cv. Punajuju</strain>
        <tissue evidence="1">Leaves</tissue>
    </source>
</reference>
<keyword evidence="2" id="KW-1185">Reference proteome</keyword>
<organism evidence="1 2">
    <name type="scientific">Cichorium intybus</name>
    <name type="common">Chicory</name>
    <dbReference type="NCBI Taxonomy" id="13427"/>
    <lineage>
        <taxon>Eukaryota</taxon>
        <taxon>Viridiplantae</taxon>
        <taxon>Streptophyta</taxon>
        <taxon>Embryophyta</taxon>
        <taxon>Tracheophyta</taxon>
        <taxon>Spermatophyta</taxon>
        <taxon>Magnoliopsida</taxon>
        <taxon>eudicotyledons</taxon>
        <taxon>Gunneridae</taxon>
        <taxon>Pentapetalae</taxon>
        <taxon>asterids</taxon>
        <taxon>campanulids</taxon>
        <taxon>Asterales</taxon>
        <taxon>Asteraceae</taxon>
        <taxon>Cichorioideae</taxon>
        <taxon>Cichorieae</taxon>
        <taxon>Cichoriinae</taxon>
        <taxon>Cichorium</taxon>
    </lineage>
</organism>
<reference evidence="2" key="1">
    <citation type="journal article" date="2022" name="Mol. Ecol. Resour.">
        <title>The genomes of chicory, endive, great burdock and yacon provide insights into Asteraceae palaeo-polyploidization history and plant inulin production.</title>
        <authorList>
            <person name="Fan W."/>
            <person name="Wang S."/>
            <person name="Wang H."/>
            <person name="Wang A."/>
            <person name="Jiang F."/>
            <person name="Liu H."/>
            <person name="Zhao H."/>
            <person name="Xu D."/>
            <person name="Zhang Y."/>
        </authorList>
    </citation>
    <scope>NUCLEOTIDE SEQUENCE [LARGE SCALE GENOMIC DNA]</scope>
    <source>
        <strain evidence="2">cv. Punajuju</strain>
    </source>
</reference>
<name>A0ACB9GFP8_CICIN</name>